<dbReference type="GO" id="GO:0003700">
    <property type="term" value="F:DNA-binding transcription factor activity"/>
    <property type="evidence" value="ECO:0007669"/>
    <property type="project" value="InterPro"/>
</dbReference>
<proteinExistence type="predicted"/>
<evidence type="ECO:0000256" key="1">
    <source>
        <dbReference type="ARBA" id="ARBA00023125"/>
    </source>
</evidence>
<dbReference type="InterPro" id="IPR000551">
    <property type="entry name" value="MerR-type_HTH_dom"/>
</dbReference>
<dbReference type="CDD" id="cd00592">
    <property type="entry name" value="HTH_MerR-like"/>
    <property type="match status" value="1"/>
</dbReference>
<dbReference type="AlphaFoldDB" id="A0AAE3ZL00"/>
<comment type="caution">
    <text evidence="3">The sequence shown here is derived from an EMBL/GenBank/DDBJ whole genome shotgun (WGS) entry which is preliminary data.</text>
</comment>
<dbReference type="PROSITE" id="PS50937">
    <property type="entry name" value="HTH_MERR_2"/>
    <property type="match status" value="1"/>
</dbReference>
<dbReference type="Proteomes" id="UP001183629">
    <property type="component" value="Unassembled WGS sequence"/>
</dbReference>
<evidence type="ECO:0000313" key="4">
    <source>
        <dbReference type="Proteomes" id="UP001183629"/>
    </source>
</evidence>
<accession>A0AAE3ZL00</accession>
<dbReference type="Pfam" id="PF13411">
    <property type="entry name" value="MerR_1"/>
    <property type="match status" value="1"/>
</dbReference>
<dbReference type="EMBL" id="JAVDYC010000001">
    <property type="protein sequence ID" value="MDR7320555.1"/>
    <property type="molecule type" value="Genomic_DNA"/>
</dbReference>
<dbReference type="InterPro" id="IPR047057">
    <property type="entry name" value="MerR_fam"/>
</dbReference>
<dbReference type="SMART" id="SM00422">
    <property type="entry name" value="HTH_MERR"/>
    <property type="match status" value="1"/>
</dbReference>
<sequence>MAELTGTTLRTIRHYHDVGVLAEPARASNGYKSYGAVHLVRVLRIKRLTDLGLSLSQVAALDEADEDLTQSLARLDAELSATVRRLQRVRRELRLILREQVPADLPAEVAQAVAEADADDDLTPTARMIAVVLARVVPAADLKALAGTLREYSRDPAVIEFDALPADADARTRQDLADRLRAAPIIQRQQAMFPQPWGLYSGAPLGPDAALDVVGQAITEFYNPAQIDVLVRMTP</sequence>
<keyword evidence="4" id="KW-1185">Reference proteome</keyword>
<dbReference type="InterPro" id="IPR009061">
    <property type="entry name" value="DNA-bd_dom_put_sf"/>
</dbReference>
<protein>
    <submittedName>
        <fullName evidence="3">DNA-binding transcriptional MerR regulator</fullName>
    </submittedName>
</protein>
<dbReference type="SUPFAM" id="SSF46955">
    <property type="entry name" value="Putative DNA-binding domain"/>
    <property type="match status" value="1"/>
</dbReference>
<name>A0AAE3ZL00_9ACTN</name>
<keyword evidence="1 3" id="KW-0238">DNA-binding</keyword>
<feature type="domain" description="HTH merR-type" evidence="2">
    <location>
        <begin position="1"/>
        <end position="64"/>
    </location>
</feature>
<dbReference type="PANTHER" id="PTHR30204">
    <property type="entry name" value="REDOX-CYCLING DRUG-SENSING TRANSCRIPTIONAL ACTIVATOR SOXR"/>
    <property type="match status" value="1"/>
</dbReference>
<dbReference type="RefSeq" id="WP_310409097.1">
    <property type="nucleotide sequence ID" value="NZ_JAVDYC010000001.1"/>
</dbReference>
<organism evidence="3 4">
    <name type="scientific">Catenuloplanes niger</name>
    <dbReference type="NCBI Taxonomy" id="587534"/>
    <lineage>
        <taxon>Bacteria</taxon>
        <taxon>Bacillati</taxon>
        <taxon>Actinomycetota</taxon>
        <taxon>Actinomycetes</taxon>
        <taxon>Micromonosporales</taxon>
        <taxon>Micromonosporaceae</taxon>
        <taxon>Catenuloplanes</taxon>
    </lineage>
</organism>
<dbReference type="Gene3D" id="1.10.1660.10">
    <property type="match status" value="1"/>
</dbReference>
<reference evidence="3 4" key="1">
    <citation type="submission" date="2023-07" db="EMBL/GenBank/DDBJ databases">
        <title>Sequencing the genomes of 1000 actinobacteria strains.</title>
        <authorList>
            <person name="Klenk H.-P."/>
        </authorList>
    </citation>
    <scope>NUCLEOTIDE SEQUENCE [LARGE SCALE GENOMIC DNA]</scope>
    <source>
        <strain evidence="3 4">DSM 44711</strain>
    </source>
</reference>
<evidence type="ECO:0000259" key="2">
    <source>
        <dbReference type="PROSITE" id="PS50937"/>
    </source>
</evidence>
<dbReference type="GO" id="GO:0003677">
    <property type="term" value="F:DNA binding"/>
    <property type="evidence" value="ECO:0007669"/>
    <property type="project" value="UniProtKB-KW"/>
</dbReference>
<dbReference type="PANTHER" id="PTHR30204:SF93">
    <property type="entry name" value="HTH MERR-TYPE DOMAIN-CONTAINING PROTEIN"/>
    <property type="match status" value="1"/>
</dbReference>
<gene>
    <name evidence="3" type="ORF">J2S44_000805</name>
</gene>
<evidence type="ECO:0000313" key="3">
    <source>
        <dbReference type="EMBL" id="MDR7320555.1"/>
    </source>
</evidence>